<dbReference type="EMBL" id="JBHTIW010000046">
    <property type="protein sequence ID" value="MFD0923891.1"/>
    <property type="molecule type" value="Genomic_DNA"/>
</dbReference>
<gene>
    <name evidence="3" type="ORF">ACFQ16_29440</name>
</gene>
<organism evidence="3 4">
    <name type="scientific">Saccharopolyspora rosea</name>
    <dbReference type="NCBI Taxonomy" id="524884"/>
    <lineage>
        <taxon>Bacteria</taxon>
        <taxon>Bacillati</taxon>
        <taxon>Actinomycetota</taxon>
        <taxon>Actinomycetes</taxon>
        <taxon>Pseudonocardiales</taxon>
        <taxon>Pseudonocardiaceae</taxon>
        <taxon>Saccharopolyspora</taxon>
    </lineage>
</organism>
<dbReference type="Pfam" id="PF00248">
    <property type="entry name" value="Aldo_ket_red"/>
    <property type="match status" value="1"/>
</dbReference>
<dbReference type="InterPro" id="IPR036812">
    <property type="entry name" value="NAD(P)_OxRdtase_dom_sf"/>
</dbReference>
<evidence type="ECO:0000256" key="1">
    <source>
        <dbReference type="ARBA" id="ARBA00023002"/>
    </source>
</evidence>
<dbReference type="InterPro" id="IPR050523">
    <property type="entry name" value="AKR_Detox_Biosynth"/>
</dbReference>
<dbReference type="SUPFAM" id="SSF51430">
    <property type="entry name" value="NAD(P)-linked oxidoreductase"/>
    <property type="match status" value="1"/>
</dbReference>
<dbReference type="RefSeq" id="WP_345601026.1">
    <property type="nucleotide sequence ID" value="NZ_BAABLT010000025.1"/>
</dbReference>
<dbReference type="InterPro" id="IPR023210">
    <property type="entry name" value="NADP_OxRdtase_dom"/>
</dbReference>
<keyword evidence="4" id="KW-1185">Reference proteome</keyword>
<dbReference type="Proteomes" id="UP001597018">
    <property type="component" value="Unassembled WGS sequence"/>
</dbReference>
<evidence type="ECO:0000313" key="4">
    <source>
        <dbReference type="Proteomes" id="UP001597018"/>
    </source>
</evidence>
<proteinExistence type="predicted"/>
<evidence type="ECO:0000259" key="2">
    <source>
        <dbReference type="Pfam" id="PF00248"/>
    </source>
</evidence>
<dbReference type="PANTHER" id="PTHR43364">
    <property type="entry name" value="NADH-SPECIFIC METHYLGLYOXAL REDUCTASE-RELATED"/>
    <property type="match status" value="1"/>
</dbReference>
<reference evidence="4" key="1">
    <citation type="journal article" date="2019" name="Int. J. Syst. Evol. Microbiol.">
        <title>The Global Catalogue of Microorganisms (GCM) 10K type strain sequencing project: providing services to taxonomists for standard genome sequencing and annotation.</title>
        <authorList>
            <consortium name="The Broad Institute Genomics Platform"/>
            <consortium name="The Broad Institute Genome Sequencing Center for Infectious Disease"/>
            <person name="Wu L."/>
            <person name="Ma J."/>
        </authorList>
    </citation>
    <scope>NUCLEOTIDE SEQUENCE [LARGE SCALE GENOMIC DNA]</scope>
    <source>
        <strain evidence="4">CCUG 56401</strain>
    </source>
</reference>
<accession>A0ABW3G4M8</accession>
<evidence type="ECO:0000313" key="3">
    <source>
        <dbReference type="EMBL" id="MFD0923891.1"/>
    </source>
</evidence>
<name>A0ABW3G4M8_9PSEU</name>
<protein>
    <submittedName>
        <fullName evidence="3">Aldo/keto reductase</fullName>
    </submittedName>
</protein>
<dbReference type="PANTHER" id="PTHR43364:SF4">
    <property type="entry name" value="NAD(P)-LINKED OXIDOREDUCTASE SUPERFAMILY PROTEIN"/>
    <property type="match status" value="1"/>
</dbReference>
<sequence>MIPRSSPPLPRPDVGSSPCAPAGFPLSTNGFAFCQDSTRPTAVPTTSISSHTGLQRKIDAVEALVALAEEAGLSLTHLALGFTLTHPAVATVFLGPRTPEQLEDLLAGTETRLPDDVLDRIDAIVPPGENIPATYSGRANPALLDPTLRRRS</sequence>
<keyword evidence="1" id="KW-0560">Oxidoreductase</keyword>
<feature type="domain" description="NADP-dependent oxidoreductase" evidence="2">
    <location>
        <begin position="44"/>
        <end position="124"/>
    </location>
</feature>
<dbReference type="Gene3D" id="3.20.20.100">
    <property type="entry name" value="NADP-dependent oxidoreductase domain"/>
    <property type="match status" value="1"/>
</dbReference>
<comment type="caution">
    <text evidence="3">The sequence shown here is derived from an EMBL/GenBank/DDBJ whole genome shotgun (WGS) entry which is preliminary data.</text>
</comment>